<feature type="modified residue" description="4-aspartylphosphate" evidence="1">
    <location>
        <position position="937"/>
    </location>
</feature>
<keyword evidence="1" id="KW-0597">Phosphoprotein</keyword>
<dbReference type="PROSITE" id="PS50110">
    <property type="entry name" value="RESPONSE_REGULATORY"/>
    <property type="match status" value="1"/>
</dbReference>
<dbReference type="GO" id="GO:0000160">
    <property type="term" value="P:phosphorelay signal transduction system"/>
    <property type="evidence" value="ECO:0007669"/>
    <property type="project" value="InterPro"/>
</dbReference>
<dbReference type="EMBL" id="PFGP01000029">
    <property type="protein sequence ID" value="PIW66782.1"/>
    <property type="molecule type" value="Genomic_DNA"/>
</dbReference>
<comment type="caution">
    <text evidence="4">The sequence shown here is derived from an EMBL/GenBank/DDBJ whole genome shotgun (WGS) entry which is preliminary data.</text>
</comment>
<dbReference type="SUPFAM" id="SSF52172">
    <property type="entry name" value="CheY-like"/>
    <property type="match status" value="1"/>
</dbReference>
<dbReference type="InterPro" id="IPR011006">
    <property type="entry name" value="CheY-like_superfamily"/>
</dbReference>
<proteinExistence type="predicted"/>
<dbReference type="Proteomes" id="UP000231267">
    <property type="component" value="Unassembled WGS sequence"/>
</dbReference>
<evidence type="ECO:0000256" key="2">
    <source>
        <dbReference type="SAM" id="Coils"/>
    </source>
</evidence>
<organism evidence="4 5">
    <name type="scientific">Candidatus Taenaricola geysiri</name>
    <dbReference type="NCBI Taxonomy" id="1974752"/>
    <lineage>
        <taxon>Bacteria</taxon>
        <taxon>Pseudomonadati</taxon>
        <taxon>Candidatus Omnitrophota</taxon>
        <taxon>Candidatus Taenaricola</taxon>
    </lineage>
</organism>
<evidence type="ECO:0000313" key="5">
    <source>
        <dbReference type="Proteomes" id="UP000231267"/>
    </source>
</evidence>
<sequence length="1254" mass="139402">MKIRAIATITVLAFLFTQTGISYALREYNAGEDHRARGIGDEIRGVPVIAASAGRHTVTITALTSLSVKEKPAVQQMQELSTNLAAFSVMYDRLANLVKNRDTYLTDYAFPIMQQLLEGQDPQPLTTYMARFEDLLTYLQELGHLDLLDTNTVKEALRMGTENYEIVYVPDRTNVALDTLRLVPATARADGETRAQRLKKQKQEEQKKENKAIAEVFGFNPACFGSDGNLKQTITFEGTRCSFTDVRYLPDSEGVILAYTSRPGAKPGTFSLDVVVDTAGAERIFPADEKYKVIRTAEEARKIAERVTADAKGKAKKIGPNNYGIPENYDVLSASQAKPIIANAKKFKTDVELKNCMVVVDPYGRINKTFFIIDKDADRVFVYQDLGDFFDPEAIEYQIVSVEMAENIVHNHPDPNVRKKFEQMVPLKYCNLVDSKLRELEGRKQLYKKDQTGNIVRVVRVMEFSDAKFFQDFDEIPQKYRALAAQRAAYGIKLFDELLTYIPEGRALDKEPLPDYHNTVKHVKEVRRLLGLSKRKIQQLLSLPVEDWPALRQPRGTAEVLPSRRDRVRKARMIPGLLIQNPHNKYREQRDRILQLIAIIMELTSNPDGSIGLLANDYDGPLPEKFSKKRMADCDPKGNNLGWEVDPVTGEPLHVKVVIDRDTIQLEGMRFIDFADAVQFIINPAGENPWTKGLPLTSVTVKKAIFENFMKGFLKGEDKATKKALRPHLIWATAKIACELVMRFAKAGWSEYADVDPNDSDYATKIRRGGVYFGLKEDTPIDSQGTPLLNTKENLSRPEDEQLADDTNLRLALARMRVACLLLTMYGEELGIDPVKLARIKALTPTEGGWESVAPATGVNFKSILVVEDEVAVRQVLEMIIKIWLEDNGKKMVVRRNMEPLPELGEDDVVVIFARDKAEVDLITAAEPYQFDVVLTDNDLSKTDEGKNAGIKLINRLSESAANIPTVLTSGGFSEGDPIIAGLLSEGKIISFIRKPYGMTDIKNVLDALNAKVVASAAGYPEGKVNKVKEAISEYARQKGAITTKVNASDIGHIARRTRYIPQGEIKSIMTDWLGYSDVFDSDVLLFDPTVAAYNSKVSLIAANLQSAEEKGKPVILDCTVPGDAAAALRALLINGAVPLGVVVNTAEEAKNLRASGAVRYVISMEDYPSFEEAVSRLAEEINADVLPTLYTLQTGLPKSLTTKINVVVLQSGDIYAALVEMINTLGLTAQSQASQDYLERGLRVLANTIEQCL</sequence>
<reference evidence="4 5" key="1">
    <citation type="submission" date="2017-09" db="EMBL/GenBank/DDBJ databases">
        <title>Depth-based differentiation of microbial function through sediment-hosted aquifers and enrichment of novel symbionts in the deep terrestrial subsurface.</title>
        <authorList>
            <person name="Probst A.J."/>
            <person name="Ladd B."/>
            <person name="Jarett J.K."/>
            <person name="Geller-Mcgrath D.E."/>
            <person name="Sieber C.M."/>
            <person name="Emerson J.B."/>
            <person name="Anantharaman K."/>
            <person name="Thomas B.C."/>
            <person name="Malmstrom R."/>
            <person name="Stieglmeier M."/>
            <person name="Klingl A."/>
            <person name="Woyke T."/>
            <person name="Ryan C.M."/>
            <person name="Banfield J.F."/>
        </authorList>
    </citation>
    <scope>NUCLEOTIDE SEQUENCE [LARGE SCALE GENOMIC DNA]</scope>
    <source>
        <strain evidence="4">CG12_big_fil_rev_8_21_14_0_65_43_15</strain>
    </source>
</reference>
<name>A0A2J0LFZ9_9BACT</name>
<evidence type="ECO:0000259" key="3">
    <source>
        <dbReference type="PROSITE" id="PS50110"/>
    </source>
</evidence>
<evidence type="ECO:0000256" key="1">
    <source>
        <dbReference type="PROSITE-ProRule" id="PRU00169"/>
    </source>
</evidence>
<feature type="domain" description="Response regulatory" evidence="3">
    <location>
        <begin position="863"/>
        <end position="1010"/>
    </location>
</feature>
<accession>A0A2J0LFZ9</accession>
<dbReference type="Gene3D" id="3.40.50.2300">
    <property type="match status" value="1"/>
</dbReference>
<keyword evidence="2" id="KW-0175">Coiled coil</keyword>
<protein>
    <recommendedName>
        <fullName evidence="3">Response regulatory domain-containing protein</fullName>
    </recommendedName>
</protein>
<feature type="coiled-coil region" evidence="2">
    <location>
        <begin position="188"/>
        <end position="215"/>
    </location>
</feature>
<dbReference type="InterPro" id="IPR001789">
    <property type="entry name" value="Sig_transdc_resp-reg_receiver"/>
</dbReference>
<dbReference type="AlphaFoldDB" id="A0A2J0LFZ9"/>
<gene>
    <name evidence="4" type="ORF">COW11_01430</name>
</gene>
<evidence type="ECO:0000313" key="4">
    <source>
        <dbReference type="EMBL" id="PIW66782.1"/>
    </source>
</evidence>